<dbReference type="PANTHER" id="PTHR11592">
    <property type="entry name" value="GLUTATHIONE PEROXIDASE"/>
    <property type="match status" value="1"/>
</dbReference>
<dbReference type="PROSITE" id="PS51352">
    <property type="entry name" value="THIOREDOXIN_2"/>
    <property type="match status" value="1"/>
</dbReference>
<gene>
    <name evidence="6" type="ORF">FWK35_00011566</name>
</gene>
<comment type="similarity">
    <text evidence="1 4">Belongs to the glutathione peroxidase family.</text>
</comment>
<dbReference type="SUPFAM" id="SSF52833">
    <property type="entry name" value="Thioredoxin-like"/>
    <property type="match status" value="1"/>
</dbReference>
<dbReference type="PROSITE" id="PS51355">
    <property type="entry name" value="GLUTATHIONE_PEROXID_3"/>
    <property type="match status" value="1"/>
</dbReference>
<dbReference type="GO" id="GO:0004601">
    <property type="term" value="F:peroxidase activity"/>
    <property type="evidence" value="ECO:0007669"/>
    <property type="project" value="UniProtKB-KW"/>
</dbReference>
<evidence type="ECO:0000313" key="6">
    <source>
        <dbReference type="EMBL" id="KAF0766419.1"/>
    </source>
</evidence>
<accession>A0A6G0Z6N0</accession>
<sequence>MRQTAPIFADMSQAYDSFDWQTSRSMMDISQSTPFEFDKSAFENSNSDEYDEYTNGNVYDYTVQRLDGQEVCLREYAGQVLIIVNYASTCGFTYDNVCNLSELSEKYGRRGLTILMFPSNDFFQNIGGNTAAEILAQSHPEFEVFSQICVNGKDTHPFYRFLKNKLPGAFKSKDGCPVKRYSANDSFQDIEEFIQQLLMDQSCKCDD</sequence>
<evidence type="ECO:0000259" key="5">
    <source>
        <dbReference type="PROSITE" id="PS51352"/>
    </source>
</evidence>
<evidence type="ECO:0000256" key="4">
    <source>
        <dbReference type="RuleBase" id="RU000499"/>
    </source>
</evidence>
<organism evidence="6 7">
    <name type="scientific">Aphis craccivora</name>
    <name type="common">Cowpea aphid</name>
    <dbReference type="NCBI Taxonomy" id="307492"/>
    <lineage>
        <taxon>Eukaryota</taxon>
        <taxon>Metazoa</taxon>
        <taxon>Ecdysozoa</taxon>
        <taxon>Arthropoda</taxon>
        <taxon>Hexapoda</taxon>
        <taxon>Insecta</taxon>
        <taxon>Pterygota</taxon>
        <taxon>Neoptera</taxon>
        <taxon>Paraneoptera</taxon>
        <taxon>Hemiptera</taxon>
        <taxon>Sternorrhyncha</taxon>
        <taxon>Aphidomorpha</taxon>
        <taxon>Aphidoidea</taxon>
        <taxon>Aphididae</taxon>
        <taxon>Aphidini</taxon>
        <taxon>Aphis</taxon>
        <taxon>Aphis</taxon>
    </lineage>
</organism>
<dbReference type="InterPro" id="IPR000889">
    <property type="entry name" value="Glutathione_peroxidase"/>
</dbReference>
<evidence type="ECO:0000256" key="3">
    <source>
        <dbReference type="ARBA" id="ARBA00023002"/>
    </source>
</evidence>
<keyword evidence="2 4" id="KW-0575">Peroxidase</keyword>
<dbReference type="OrthoDB" id="446890at2759"/>
<feature type="domain" description="Thioredoxin" evidence="5">
    <location>
        <begin position="52"/>
        <end position="199"/>
    </location>
</feature>
<dbReference type="InterPro" id="IPR036249">
    <property type="entry name" value="Thioredoxin-like_sf"/>
</dbReference>
<evidence type="ECO:0000313" key="7">
    <source>
        <dbReference type="Proteomes" id="UP000478052"/>
    </source>
</evidence>
<dbReference type="EMBL" id="VUJU01001196">
    <property type="protein sequence ID" value="KAF0766419.1"/>
    <property type="molecule type" value="Genomic_DNA"/>
</dbReference>
<dbReference type="Gene3D" id="3.40.30.10">
    <property type="entry name" value="Glutaredoxin"/>
    <property type="match status" value="1"/>
</dbReference>
<keyword evidence="7" id="KW-1185">Reference proteome</keyword>
<dbReference type="InterPro" id="IPR013766">
    <property type="entry name" value="Thioredoxin_domain"/>
</dbReference>
<comment type="caution">
    <text evidence="6">The sequence shown here is derived from an EMBL/GenBank/DDBJ whole genome shotgun (WGS) entry which is preliminary data.</text>
</comment>
<dbReference type="AlphaFoldDB" id="A0A6G0Z6N0"/>
<reference evidence="6 7" key="1">
    <citation type="submission" date="2019-08" db="EMBL/GenBank/DDBJ databases">
        <title>Whole genome of Aphis craccivora.</title>
        <authorList>
            <person name="Voronova N.V."/>
            <person name="Shulinski R.S."/>
            <person name="Bandarenka Y.V."/>
            <person name="Zhorov D.G."/>
            <person name="Warner D."/>
        </authorList>
    </citation>
    <scope>NUCLEOTIDE SEQUENCE [LARGE SCALE GENOMIC DNA]</scope>
    <source>
        <strain evidence="6">180601</strain>
        <tissue evidence="6">Whole Body</tissue>
    </source>
</reference>
<protein>
    <recommendedName>
        <fullName evidence="4">Glutathione peroxidase</fullName>
    </recommendedName>
</protein>
<keyword evidence="3 4" id="KW-0560">Oxidoreductase</keyword>
<evidence type="ECO:0000256" key="1">
    <source>
        <dbReference type="ARBA" id="ARBA00006926"/>
    </source>
</evidence>
<dbReference type="Pfam" id="PF00255">
    <property type="entry name" value="GSHPx"/>
    <property type="match status" value="1"/>
</dbReference>
<proteinExistence type="inferred from homology"/>
<dbReference type="PRINTS" id="PR01011">
    <property type="entry name" value="GLUTPROXDASE"/>
</dbReference>
<name>A0A6G0Z6N0_APHCR</name>
<dbReference type="PANTHER" id="PTHR11592:SF78">
    <property type="entry name" value="GLUTATHIONE PEROXIDASE"/>
    <property type="match status" value="1"/>
</dbReference>
<evidence type="ECO:0000256" key="2">
    <source>
        <dbReference type="ARBA" id="ARBA00022559"/>
    </source>
</evidence>
<dbReference type="Proteomes" id="UP000478052">
    <property type="component" value="Unassembled WGS sequence"/>
</dbReference>
<dbReference type="GO" id="GO:0006979">
    <property type="term" value="P:response to oxidative stress"/>
    <property type="evidence" value="ECO:0007669"/>
    <property type="project" value="InterPro"/>
</dbReference>